<dbReference type="SUPFAM" id="SSF56935">
    <property type="entry name" value="Porins"/>
    <property type="match status" value="1"/>
</dbReference>
<dbReference type="Proteomes" id="UP000444185">
    <property type="component" value="Unassembled WGS sequence"/>
</dbReference>
<accession>A0A844XW94</accession>
<dbReference type="SUPFAM" id="SSF56925">
    <property type="entry name" value="OMPA-like"/>
    <property type="match status" value="1"/>
</dbReference>
<proteinExistence type="predicted"/>
<dbReference type="AlphaFoldDB" id="A0A844XW94"/>
<dbReference type="InterPro" id="IPR011250">
    <property type="entry name" value="OMP/PagP_B-barrel"/>
</dbReference>
<dbReference type="OrthoDB" id="7425634at2"/>
<evidence type="ECO:0000313" key="1">
    <source>
        <dbReference type="EMBL" id="MXO49834.1"/>
    </source>
</evidence>
<name>A0A844XW94_9SPHN</name>
<reference evidence="1 2" key="1">
    <citation type="submission" date="2019-12" db="EMBL/GenBank/DDBJ databases">
        <title>Genomic-based taxomic classification of the family Erythrobacteraceae.</title>
        <authorList>
            <person name="Xu L."/>
        </authorList>
    </citation>
    <scope>NUCLEOTIDE SEQUENCE [LARGE SCALE GENOMIC DNA]</scope>
    <source>
        <strain evidence="1 2">DSM 16225</strain>
    </source>
</reference>
<dbReference type="EMBL" id="WTYF01000003">
    <property type="protein sequence ID" value="MXO49834.1"/>
    <property type="molecule type" value="Genomic_DNA"/>
</dbReference>
<dbReference type="InterPro" id="IPR019619">
    <property type="entry name" value="DUF2490"/>
</dbReference>
<dbReference type="Pfam" id="PF10677">
    <property type="entry name" value="DUF2490"/>
    <property type="match status" value="1"/>
</dbReference>
<sequence>MHNRRISKVKEQDILLATVALATIPSTAYASDDAAELWLNPSVEVGLDDNTAFELETAQRFRSEDDGRVDTYFFRGWVKQGIADNATLAGAVEYRINDGGSNEVRTMQQLSTSHGILKTRLRLEQRFVDGADRMGLRLRPRLGVGFDLTGDGRWSAGADAELFWVLRGNNVGSDTGITGLRTTVGVEYEVNENLSLGLSYLRQQDFEDDGPDEIGHAPLIGIKYTF</sequence>
<gene>
    <name evidence="1" type="ORF">GRI42_00785</name>
</gene>
<comment type="caution">
    <text evidence="1">The sequence shown here is derived from an EMBL/GenBank/DDBJ whole genome shotgun (WGS) entry which is preliminary data.</text>
</comment>
<evidence type="ECO:0000313" key="2">
    <source>
        <dbReference type="Proteomes" id="UP000444185"/>
    </source>
</evidence>
<keyword evidence="2" id="KW-1185">Reference proteome</keyword>
<protein>
    <submittedName>
        <fullName evidence="1">DUF2490 domain-containing protein</fullName>
    </submittedName>
</protein>
<organism evidence="1 2">
    <name type="scientific">Qipengyuania gaetbuli</name>
    <dbReference type="NCBI Taxonomy" id="266952"/>
    <lineage>
        <taxon>Bacteria</taxon>
        <taxon>Pseudomonadati</taxon>
        <taxon>Pseudomonadota</taxon>
        <taxon>Alphaproteobacteria</taxon>
        <taxon>Sphingomonadales</taxon>
        <taxon>Erythrobacteraceae</taxon>
        <taxon>Qipengyuania</taxon>
    </lineage>
</organism>